<dbReference type="Proteomes" id="UP000006637">
    <property type="component" value="Chromosome"/>
</dbReference>
<comment type="similarity">
    <text evidence="1">Belongs to the HyuE racemase family.</text>
</comment>
<dbReference type="InterPro" id="IPR053714">
    <property type="entry name" value="Iso_Racemase_Enz_sf"/>
</dbReference>
<evidence type="ECO:0000313" key="2">
    <source>
        <dbReference type="EMBL" id="ABG03332.1"/>
    </source>
</evidence>
<dbReference type="KEGG" id="rxy:Rxyl_0356"/>
<keyword evidence="3" id="KW-1185">Reference proteome</keyword>
<dbReference type="GO" id="GO:0047661">
    <property type="term" value="F:amino-acid racemase activity"/>
    <property type="evidence" value="ECO:0007669"/>
    <property type="project" value="InterPro"/>
</dbReference>
<proteinExistence type="inferred from homology"/>
<protein>
    <recommendedName>
        <fullName evidence="4">Hydantoin racemase</fullName>
    </recommendedName>
</protein>
<sequence length="233" mass="25158">MNVRIRAITPIRVSEAELARRQARYESLSPPGVEVELANLPDRPGVPHRLDSARDIRFSEELVIEEALRTDPARHDAVLPDCVLDPGLDRLERESPVPAFGILKLSAGLLVSLGHRFAAFTRNRPIGEELRDRLEAYGFLPSFDRVEVLDLAFEAIADDEGWNEALRESGQRFSGSSTTAVINGCSAVELRPAGNAVAVVDPTRLALSLLGLAAGEGLGPLGRPGRRGGGLGR</sequence>
<dbReference type="EMBL" id="CP000386">
    <property type="protein sequence ID" value="ABG03332.1"/>
    <property type="molecule type" value="Genomic_DNA"/>
</dbReference>
<evidence type="ECO:0000313" key="3">
    <source>
        <dbReference type="Proteomes" id="UP000006637"/>
    </source>
</evidence>
<dbReference type="Pfam" id="PF01177">
    <property type="entry name" value="Asp_Glu_race"/>
    <property type="match status" value="1"/>
</dbReference>
<name>Q1AZ46_RUBXD</name>
<dbReference type="STRING" id="266117.Rxyl_0356"/>
<dbReference type="InterPro" id="IPR015942">
    <property type="entry name" value="Asp/Glu/hydantoin_racemase"/>
</dbReference>
<evidence type="ECO:0008006" key="4">
    <source>
        <dbReference type="Google" id="ProtNLM"/>
    </source>
</evidence>
<accession>Q1AZ46</accession>
<evidence type="ECO:0000256" key="1">
    <source>
        <dbReference type="ARBA" id="ARBA00038414"/>
    </source>
</evidence>
<reference evidence="2 3" key="1">
    <citation type="submission" date="2006-06" db="EMBL/GenBank/DDBJ databases">
        <title>Complete sequence of Rubrobacter xylanophilus DSM 9941.</title>
        <authorList>
            <consortium name="US DOE Joint Genome Institute"/>
            <person name="Copeland A."/>
            <person name="Lucas S."/>
            <person name="Lapidus A."/>
            <person name="Barry K."/>
            <person name="Detter J.C."/>
            <person name="Glavina del Rio T."/>
            <person name="Hammon N."/>
            <person name="Israni S."/>
            <person name="Dalin E."/>
            <person name="Tice H."/>
            <person name="Pitluck S."/>
            <person name="Munk A.C."/>
            <person name="Brettin T."/>
            <person name="Bruce D."/>
            <person name="Han C."/>
            <person name="Tapia R."/>
            <person name="Gilna P."/>
            <person name="Schmutz J."/>
            <person name="Larimer F."/>
            <person name="Land M."/>
            <person name="Hauser L."/>
            <person name="Kyrpides N."/>
            <person name="Lykidis A."/>
            <person name="da Costa M.S."/>
            <person name="Rainey F.A."/>
            <person name="Empadinhas N."/>
            <person name="Jolivet E."/>
            <person name="Battista J.R."/>
            <person name="Richardson P."/>
        </authorList>
    </citation>
    <scope>NUCLEOTIDE SEQUENCE [LARGE SCALE GENOMIC DNA]</scope>
    <source>
        <strain evidence="3">DSM 9941 / NBRC 16129 / PRD-1</strain>
    </source>
</reference>
<dbReference type="eggNOG" id="COG4126">
    <property type="taxonomic scope" value="Bacteria"/>
</dbReference>
<organism evidence="2 3">
    <name type="scientific">Rubrobacter xylanophilus (strain DSM 9941 / JCM 11954 / NBRC 16129 / PRD-1)</name>
    <dbReference type="NCBI Taxonomy" id="266117"/>
    <lineage>
        <taxon>Bacteria</taxon>
        <taxon>Bacillati</taxon>
        <taxon>Actinomycetota</taxon>
        <taxon>Rubrobacteria</taxon>
        <taxon>Rubrobacterales</taxon>
        <taxon>Rubrobacteraceae</taxon>
        <taxon>Rubrobacter</taxon>
    </lineage>
</organism>
<gene>
    <name evidence="2" type="ordered locus">Rxyl_0356</name>
</gene>
<dbReference type="Gene3D" id="3.40.50.12500">
    <property type="match status" value="1"/>
</dbReference>
<dbReference type="AlphaFoldDB" id="Q1AZ46"/>
<dbReference type="HOGENOM" id="CLU_1189201_0_0_11"/>